<dbReference type="Proteomes" id="UP001199363">
    <property type="component" value="Unassembled WGS sequence"/>
</dbReference>
<reference evidence="2" key="1">
    <citation type="submission" date="2021-10" db="EMBL/GenBank/DDBJ databases">
        <title>Collection of gut derived symbiotic bacterial strains cultured from healthy donors.</title>
        <authorList>
            <person name="Lin H."/>
            <person name="Littmann E."/>
            <person name="Kohout C."/>
            <person name="Pamer E.G."/>
        </authorList>
    </citation>
    <scope>NUCLEOTIDE SEQUENCE</scope>
    <source>
        <strain evidence="2">DFI.1.167</strain>
    </source>
</reference>
<proteinExistence type="predicted"/>
<comment type="caution">
    <text evidence="2">The sequence shown here is derived from an EMBL/GenBank/DDBJ whole genome shotgun (WGS) entry which is preliminary data.</text>
</comment>
<dbReference type="EMBL" id="JAJCQG010000144">
    <property type="protein sequence ID" value="MCB7283713.1"/>
    <property type="molecule type" value="Genomic_DNA"/>
</dbReference>
<dbReference type="InterPro" id="IPR018647">
    <property type="entry name" value="SLFN_3-like_DNA/RNA_helicase"/>
</dbReference>
<accession>A0AAW4V8X9</accession>
<organism evidence="2 3">
    <name type="scientific">Phocaeicola vulgatus</name>
    <name type="common">Bacteroides vulgatus</name>
    <dbReference type="NCBI Taxonomy" id="821"/>
    <lineage>
        <taxon>Bacteria</taxon>
        <taxon>Pseudomonadati</taxon>
        <taxon>Bacteroidota</taxon>
        <taxon>Bacteroidia</taxon>
        <taxon>Bacteroidales</taxon>
        <taxon>Bacteroidaceae</taxon>
        <taxon>Phocaeicola</taxon>
    </lineage>
</organism>
<gene>
    <name evidence="2" type="ORF">LI282_22175</name>
</gene>
<evidence type="ECO:0000259" key="1">
    <source>
        <dbReference type="Pfam" id="PF09848"/>
    </source>
</evidence>
<dbReference type="RefSeq" id="WP_217315904.1">
    <property type="nucleotide sequence ID" value="NZ_JAHOOU010000024.1"/>
</dbReference>
<evidence type="ECO:0000313" key="3">
    <source>
        <dbReference type="Proteomes" id="UP001199363"/>
    </source>
</evidence>
<protein>
    <submittedName>
        <fullName evidence="2">DUF2075 domain-containing protein</fullName>
    </submittedName>
</protein>
<evidence type="ECO:0000313" key="2">
    <source>
        <dbReference type="EMBL" id="MCB7283713.1"/>
    </source>
</evidence>
<name>A0AAW4V8X9_PHOVU</name>
<dbReference type="AlphaFoldDB" id="A0AAW4V8X9"/>
<feature type="domain" description="Schlafen group 3-like DNA/RNA helicase" evidence="1">
    <location>
        <begin position="289"/>
        <end position="340"/>
    </location>
</feature>
<sequence>MTTILKGEFMQSSQVIYQASQDVFFHDVINNRVAEIMEKEAVNLGLSPSKSEKLSWNANAPKIKELLMLSDVHDTYIVFEYLLPRRLQRIDCMIYGKDSFNRDNVIHIELKQWSNNTVHSTSTAGNFSVEENSLSALTGGAFQTVVHPSQQVRGYHGYLTHFIDIISTEQLGLTGVAYCYNYLRKTNNAPTDLFDAQFNQLQNEFRTYAKDEIRELADKIHDILCNGDGFNIFNKMINSPIKESQKLLDSIGGMFEGVAKSKFNLLDEQIAAKNAIFDKIRNLKNSSKKSIIVVHGGPGTGKTVIALDILSSLAKSHYQIHYATKSASLVSAIHYQCKHSASCVFLSKL</sequence>
<dbReference type="Pfam" id="PF09848">
    <property type="entry name" value="SLFN-g3_helicase"/>
    <property type="match status" value="1"/>
</dbReference>